<proteinExistence type="predicted"/>
<evidence type="ECO:0008006" key="3">
    <source>
        <dbReference type="Google" id="ProtNLM"/>
    </source>
</evidence>
<comment type="caution">
    <text evidence="1">The sequence shown here is derived from an EMBL/GenBank/DDBJ whole genome shotgun (WGS) entry which is preliminary data.</text>
</comment>
<dbReference type="InterPro" id="IPR052050">
    <property type="entry name" value="SecEffector_AnkRepeat"/>
</dbReference>
<dbReference type="EMBL" id="SPLM01000036">
    <property type="protein sequence ID" value="TMW66058.1"/>
    <property type="molecule type" value="Genomic_DNA"/>
</dbReference>
<dbReference type="AlphaFoldDB" id="A0A8K1FPX7"/>
<dbReference type="SUPFAM" id="SSF48403">
    <property type="entry name" value="Ankyrin repeat"/>
    <property type="match status" value="1"/>
</dbReference>
<gene>
    <name evidence="1" type="ORF">Poli38472_003823</name>
</gene>
<dbReference type="InterPro" id="IPR002110">
    <property type="entry name" value="Ankyrin_rpt"/>
</dbReference>
<sequence>MALTTTQCVARADARIGALSHVLQLIDELLDGSVWYTPPRAAATRSVRLLERVIQRITKEQTDAALRMHWLSRAMVIAIQHSDLKMIQSIHKLHPEPLATDLFEVAVIIGDLKVLQWLFKFRSERLCRPEPPAAFKDGELMCCLDRFYDRARACGHVNIARWLFAEGYVDHAYALGNVAALQGNMEVVQWLYKQEVPLAFTLDAFRYAAQNGHLNVIKYLHQNNIGGIPDDLLDIATVYGHNEVVAYIREHSIKTKITPRIVEEAGRLGRLDILQWDHEFVRDVKLLQRAMNNAVVNGHLDVVKWLTTHRQIACGAYALERAAASGNLDILRWIHEQKNGDWTTDVMDAAASKGNLEMVKWLDAHRTEGCTHAAMDRASANGHLQVIQWLHRNRSEGCTLEAMDSAAASGHLEVVRWLHDHRLEGCTVAAMGNAAMNGHLDVVRWLHTHRTEGCVVSAMDHAAAVGHHLEMLIWLHENRTEGCSHWAMDDGSLDIVQWLHEHRTEGCTMFAMDSAAGDGDFALLQYLHMHRKEGVSGGAAPFVAEVGHLYILQWLYEHYPAQFDYNQVRIAAERGQRDHVLAWLDTFSSTSCASWTSV</sequence>
<dbReference type="PANTHER" id="PTHR46586">
    <property type="entry name" value="ANKYRIN REPEAT-CONTAINING PROTEIN"/>
    <property type="match status" value="1"/>
</dbReference>
<dbReference type="SUPFAM" id="SSF140860">
    <property type="entry name" value="Pseudo ankyrin repeat-like"/>
    <property type="match status" value="1"/>
</dbReference>
<dbReference type="InterPro" id="IPR036770">
    <property type="entry name" value="Ankyrin_rpt-contain_sf"/>
</dbReference>
<organism evidence="1 2">
    <name type="scientific">Pythium oligandrum</name>
    <name type="common">Mycoparasitic fungus</name>
    <dbReference type="NCBI Taxonomy" id="41045"/>
    <lineage>
        <taxon>Eukaryota</taxon>
        <taxon>Sar</taxon>
        <taxon>Stramenopiles</taxon>
        <taxon>Oomycota</taxon>
        <taxon>Peronosporomycetes</taxon>
        <taxon>Pythiales</taxon>
        <taxon>Pythiaceae</taxon>
        <taxon>Pythium</taxon>
    </lineage>
</organism>
<dbReference type="Pfam" id="PF13637">
    <property type="entry name" value="Ank_4"/>
    <property type="match status" value="2"/>
</dbReference>
<evidence type="ECO:0000313" key="1">
    <source>
        <dbReference type="EMBL" id="TMW66058.1"/>
    </source>
</evidence>
<dbReference type="Gene3D" id="1.25.40.20">
    <property type="entry name" value="Ankyrin repeat-containing domain"/>
    <property type="match status" value="4"/>
</dbReference>
<accession>A0A8K1FPX7</accession>
<protein>
    <recommendedName>
        <fullName evidence="3">Ankyrin repeat protein</fullName>
    </recommendedName>
</protein>
<dbReference type="PANTHER" id="PTHR46586:SF3">
    <property type="entry name" value="ANKYRIN REPEAT-CONTAINING PROTEIN"/>
    <property type="match status" value="1"/>
</dbReference>
<dbReference type="Pfam" id="PF12796">
    <property type="entry name" value="Ank_2"/>
    <property type="match status" value="1"/>
</dbReference>
<reference evidence="1" key="1">
    <citation type="submission" date="2019-03" db="EMBL/GenBank/DDBJ databases">
        <title>Long read genome sequence of the mycoparasitic Pythium oligandrum ATCC 38472 isolated from sugarbeet rhizosphere.</title>
        <authorList>
            <person name="Gaulin E."/>
        </authorList>
    </citation>
    <scope>NUCLEOTIDE SEQUENCE</scope>
    <source>
        <strain evidence="1">ATCC 38472_TT</strain>
    </source>
</reference>
<keyword evidence="2" id="KW-1185">Reference proteome</keyword>
<dbReference type="Proteomes" id="UP000794436">
    <property type="component" value="Unassembled WGS sequence"/>
</dbReference>
<name>A0A8K1FPX7_PYTOL</name>
<evidence type="ECO:0000313" key="2">
    <source>
        <dbReference type="Proteomes" id="UP000794436"/>
    </source>
</evidence>
<dbReference type="OrthoDB" id="530303at2759"/>